<gene>
    <name evidence="1" type="ORF">HYQ56_2045</name>
</gene>
<organism evidence="1 2">
    <name type="scientific">Lactobacillus crispatus</name>
    <dbReference type="NCBI Taxonomy" id="47770"/>
    <lineage>
        <taxon>Bacteria</taxon>
        <taxon>Bacillati</taxon>
        <taxon>Bacillota</taxon>
        <taxon>Bacilli</taxon>
        <taxon>Lactobacillales</taxon>
        <taxon>Lactobacillaceae</taxon>
        <taxon>Lactobacillus</taxon>
    </lineage>
</organism>
<dbReference type="EMBL" id="JACCPP010000037">
    <property type="protein sequence ID" value="MBI1709049.1"/>
    <property type="molecule type" value="Genomic_DNA"/>
</dbReference>
<protein>
    <submittedName>
        <fullName evidence="1">Uncharacterized protein</fullName>
    </submittedName>
</protein>
<comment type="caution">
    <text evidence="1">The sequence shown here is derived from an EMBL/GenBank/DDBJ whole genome shotgun (WGS) entry which is preliminary data.</text>
</comment>
<sequence>MKKSYNGVLYDTDKSKLISEFESSYSSRDTRYYKEALYRSTENKYFLYGHGNEDSKYAKRIRGSHSSDGRFPQIFWYYRSWSNCSDCIDIIPLSCNEAKKWYENKLNEVYRCYDIVKAKEPKINYGTYCKLFKD</sequence>
<name>A0AAW4DTX3_9LACO</name>
<evidence type="ECO:0000313" key="2">
    <source>
        <dbReference type="Proteomes" id="UP001194414"/>
    </source>
</evidence>
<dbReference type="AlphaFoldDB" id="A0AAW4DTX3"/>
<accession>A0AAW4DTX3</accession>
<dbReference type="RefSeq" id="WP_087176853.1">
    <property type="nucleotide sequence ID" value="NZ_CP180627.1"/>
</dbReference>
<dbReference type="Proteomes" id="UP001194414">
    <property type="component" value="Unassembled WGS sequence"/>
</dbReference>
<reference evidence="1" key="1">
    <citation type="submission" date="2020-07" db="EMBL/GenBank/DDBJ databases">
        <title>Comparative genomics analyses of Lactobacillus crispatus isolated from different ecological niches.</title>
        <authorList>
            <person name="Mancino W."/>
            <person name="Mancabelli L."/>
            <person name="Lugli G.A."/>
            <person name="Milani C."/>
            <person name="Viappiani A."/>
            <person name="Anzalone R."/>
            <person name="Longhi G."/>
            <person name="Ventura M."/>
            <person name="Turroni F."/>
        </authorList>
    </citation>
    <scope>NUCLEOTIDE SEQUENCE</scope>
    <source>
        <strain evidence="1">LB65</strain>
    </source>
</reference>
<proteinExistence type="predicted"/>
<evidence type="ECO:0000313" key="1">
    <source>
        <dbReference type="EMBL" id="MBI1709049.1"/>
    </source>
</evidence>